<feature type="transmembrane region" description="Helical" evidence="1">
    <location>
        <begin position="200"/>
        <end position="223"/>
    </location>
</feature>
<dbReference type="EMBL" id="VJVZ01000010">
    <property type="protein sequence ID" value="TRW23090.1"/>
    <property type="molecule type" value="Genomic_DNA"/>
</dbReference>
<dbReference type="Pfam" id="PF07077">
    <property type="entry name" value="DUF1345"/>
    <property type="match status" value="1"/>
</dbReference>
<feature type="transmembrane region" description="Helical" evidence="1">
    <location>
        <begin position="46"/>
        <end position="65"/>
    </location>
</feature>
<sequence>MSKKYALSRWVAKTSGYQKLLVSLILALCALGAIWPLQVNNVTRIIFLWDVFAISMISMMWLLFFTTTAKEQQEIVKKQDDAIPVIFGIVVTAVCVSFVGSLLLVFSSDESTLNKELSTIVTLVAITSSWILLHTIFTIRYAHLYHDASIIKTANGDGGLDFPNAEVPDYIDFAYFSFVIGMTFQVSDVTISSKTIRRYVLLHSLISFIFNTIIVALTVNIIAGLSR</sequence>
<organism evidence="2 3">
    <name type="scientific">Flavobacterium zepuense</name>
    <dbReference type="NCBI Taxonomy" id="2593302"/>
    <lineage>
        <taxon>Bacteria</taxon>
        <taxon>Pseudomonadati</taxon>
        <taxon>Bacteroidota</taxon>
        <taxon>Flavobacteriia</taxon>
        <taxon>Flavobacteriales</taxon>
        <taxon>Flavobacteriaceae</taxon>
        <taxon>Flavobacterium</taxon>
    </lineage>
</organism>
<keyword evidence="1" id="KW-0812">Transmembrane</keyword>
<comment type="caution">
    <text evidence="2">The sequence shown here is derived from an EMBL/GenBank/DDBJ whole genome shotgun (WGS) entry which is preliminary data.</text>
</comment>
<keyword evidence="3" id="KW-1185">Reference proteome</keyword>
<feature type="transmembrane region" description="Helical" evidence="1">
    <location>
        <begin position="85"/>
        <end position="107"/>
    </location>
</feature>
<evidence type="ECO:0000313" key="3">
    <source>
        <dbReference type="Proteomes" id="UP000320643"/>
    </source>
</evidence>
<reference evidence="2 3" key="1">
    <citation type="submission" date="2019-07" db="EMBL/GenBank/DDBJ databases">
        <title>Flavobacterium sp. nov., isolated from glacier ice.</title>
        <authorList>
            <person name="Liu Q."/>
            <person name="Xin Y.-H."/>
        </authorList>
    </citation>
    <scope>NUCLEOTIDE SEQUENCE [LARGE SCALE GENOMIC DNA]</scope>
    <source>
        <strain evidence="2 3">ZT4R6</strain>
    </source>
</reference>
<proteinExistence type="predicted"/>
<protein>
    <submittedName>
        <fullName evidence="2">DUF1345 domain-containing protein</fullName>
    </submittedName>
</protein>
<dbReference type="InterPro" id="IPR009781">
    <property type="entry name" value="DUF1345"/>
</dbReference>
<dbReference type="Proteomes" id="UP000320643">
    <property type="component" value="Unassembled WGS sequence"/>
</dbReference>
<feature type="transmembrane region" description="Helical" evidence="1">
    <location>
        <begin position="119"/>
        <end position="142"/>
    </location>
</feature>
<name>A0A552UY69_9FLAO</name>
<keyword evidence="1" id="KW-0472">Membrane</keyword>
<evidence type="ECO:0000256" key="1">
    <source>
        <dbReference type="SAM" id="Phobius"/>
    </source>
</evidence>
<keyword evidence="1" id="KW-1133">Transmembrane helix</keyword>
<evidence type="ECO:0000313" key="2">
    <source>
        <dbReference type="EMBL" id="TRW23090.1"/>
    </source>
</evidence>
<dbReference type="AlphaFoldDB" id="A0A552UY69"/>
<gene>
    <name evidence="2" type="ORF">FMM05_15480</name>
</gene>
<accession>A0A552UY69</accession>
<dbReference type="OrthoDB" id="64737at2"/>
<dbReference type="RefSeq" id="WP_143374304.1">
    <property type="nucleotide sequence ID" value="NZ_VJVZ01000010.1"/>
</dbReference>